<sequence length="71" mass="8306">MVGDLKGVQIFFHLSCLLPDHPICILFKLLKIKDKSERCTNIFFIIRTAIYLKGVQIFLKNRLIIPKFKSK</sequence>
<dbReference type="AlphaFoldDB" id="A0A2D2LX03"/>
<geneLocation type="plasmid" evidence="2">
    <name>pnp7-1</name>
</geneLocation>
<keyword evidence="1" id="KW-0614">Plasmid</keyword>
<name>A0A2D2LX03_FAUOS</name>
<organism evidence="1 2">
    <name type="scientific">Faucicola osloensis</name>
    <name type="common">Moraxella osloensis</name>
    <dbReference type="NCBI Taxonomy" id="34062"/>
    <lineage>
        <taxon>Bacteria</taxon>
        <taxon>Pseudomonadati</taxon>
        <taxon>Pseudomonadota</taxon>
        <taxon>Gammaproteobacteria</taxon>
        <taxon>Moraxellales</taxon>
        <taxon>Moraxellaceae</taxon>
        <taxon>Faucicola</taxon>
    </lineage>
</organism>
<gene>
    <name evidence="1" type="ORF">NP7_09290</name>
</gene>
<dbReference type="Proteomes" id="UP000229340">
    <property type="component" value="Plasmid pNP7-1"/>
</dbReference>
<proteinExistence type="predicted"/>
<evidence type="ECO:0000313" key="1">
    <source>
        <dbReference type="EMBL" id="ATR79555.1"/>
    </source>
</evidence>
<protein>
    <submittedName>
        <fullName evidence="1">Uncharacterized protein</fullName>
    </submittedName>
</protein>
<dbReference type="EMBL" id="CP024444">
    <property type="protein sequence ID" value="ATR79555.1"/>
    <property type="molecule type" value="Genomic_DNA"/>
</dbReference>
<accession>A0A2D2LX03</accession>
<evidence type="ECO:0000313" key="2">
    <source>
        <dbReference type="Proteomes" id="UP000229340"/>
    </source>
</evidence>
<reference evidence="2" key="1">
    <citation type="submission" date="2017-10" db="EMBL/GenBank/DDBJ databases">
        <title>Complete genome sequence of Moraxella osloensis NP7 isolated from human skin.</title>
        <authorList>
            <person name="Lee K."/>
            <person name="Lim J.Y."/>
            <person name="Hwang I."/>
        </authorList>
    </citation>
    <scope>NUCLEOTIDE SEQUENCE [LARGE SCALE GENOMIC DNA]</scope>
    <source>
        <strain evidence="2">NP7</strain>
        <plasmid evidence="2">pnp7-1</plasmid>
    </source>
</reference>